<dbReference type="EMBL" id="FQZH01000001">
    <property type="protein sequence ID" value="SHI86369.1"/>
    <property type="molecule type" value="Genomic_DNA"/>
</dbReference>
<dbReference type="Proteomes" id="UP000184232">
    <property type="component" value="Unassembled WGS sequence"/>
</dbReference>
<proteinExistence type="predicted"/>
<dbReference type="PANTHER" id="PTHR11669:SF8">
    <property type="entry name" value="DNA POLYMERASE III SUBUNIT DELTA"/>
    <property type="match status" value="1"/>
</dbReference>
<sequence>MLFSEILGQEHIKNHLKRTADSGRIAHAQLFVGPEGSGTLPMAIAYAQYILCQNVSENNTGIEACNLKFNHLSHPDLHFAFPVANSESVKSKATSANYINEWREFVLENSYGNLFDWYKKIGVERKQGQIGVEEATDINKALSLKAYEGGYKVMIIWMADKMNAPASNKLLKLLEEPPAKTIFILITEHLEDILQTIYSRCQVLDFIGLPENVIAEGLVSRENCDPKIAQKIAHQSEGNFNKALHILKQDNDDYPFEQWFIEWVRSAFKAKGNASAIQDLIVWSETIASLGREVQKQYLHYCVNFFRQALLSNYQAKSLVYYETNVAKFELEKFAPFVNGSNIGEIFKELENAIYHIERNGNSKIILTDLSIKLTRLIHKKEQL</sequence>
<gene>
    <name evidence="1" type="ORF">SAMN05444337_0976</name>
</gene>
<reference evidence="2" key="1">
    <citation type="submission" date="2016-11" db="EMBL/GenBank/DDBJ databases">
        <authorList>
            <person name="Varghese N."/>
            <person name="Submissions S."/>
        </authorList>
    </citation>
    <scope>NUCLEOTIDE SEQUENCE [LARGE SCALE GENOMIC DNA]</scope>
    <source>
        <strain evidence="2">DSM 22807</strain>
    </source>
</reference>
<dbReference type="PANTHER" id="PTHR11669">
    <property type="entry name" value="REPLICATION FACTOR C / DNA POLYMERASE III GAMMA-TAU SUBUNIT"/>
    <property type="match status" value="1"/>
</dbReference>
<evidence type="ECO:0000313" key="1">
    <source>
        <dbReference type="EMBL" id="SHI86369.1"/>
    </source>
</evidence>
<dbReference type="RefSeq" id="WP_072782256.1">
    <property type="nucleotide sequence ID" value="NZ_CP045292.1"/>
</dbReference>
<dbReference type="OrthoDB" id="9811073at2"/>
<dbReference type="GO" id="GO:0006261">
    <property type="term" value="P:DNA-templated DNA replication"/>
    <property type="evidence" value="ECO:0007669"/>
    <property type="project" value="TreeGrafter"/>
</dbReference>
<dbReference type="InterPro" id="IPR050238">
    <property type="entry name" value="DNA_Rep/Repair_Clamp_Loader"/>
</dbReference>
<name>A0A1M6ELV5_9FLAO</name>
<dbReference type="SUPFAM" id="SSF52540">
    <property type="entry name" value="P-loop containing nucleoside triphosphate hydrolases"/>
    <property type="match status" value="1"/>
</dbReference>
<dbReference type="STRING" id="683124.SAMN05444337_0976"/>
<evidence type="ECO:0000313" key="2">
    <source>
        <dbReference type="Proteomes" id="UP000184232"/>
    </source>
</evidence>
<protein>
    <submittedName>
        <fullName evidence="1">DNA polymerase-3 subunit delta</fullName>
    </submittedName>
</protein>
<dbReference type="Gene3D" id="3.40.50.300">
    <property type="entry name" value="P-loop containing nucleotide triphosphate hydrolases"/>
    <property type="match status" value="1"/>
</dbReference>
<keyword evidence="2" id="KW-1185">Reference proteome</keyword>
<accession>A0A1M6ELV5</accession>
<organism evidence="1 2">
    <name type="scientific">Flavobacterium haoranii</name>
    <dbReference type="NCBI Taxonomy" id="683124"/>
    <lineage>
        <taxon>Bacteria</taxon>
        <taxon>Pseudomonadati</taxon>
        <taxon>Bacteroidota</taxon>
        <taxon>Flavobacteriia</taxon>
        <taxon>Flavobacteriales</taxon>
        <taxon>Flavobacteriaceae</taxon>
        <taxon>Flavobacterium</taxon>
    </lineage>
</organism>
<dbReference type="Pfam" id="PF13177">
    <property type="entry name" value="DNA_pol3_delta2"/>
    <property type="match status" value="1"/>
</dbReference>
<dbReference type="InterPro" id="IPR027417">
    <property type="entry name" value="P-loop_NTPase"/>
</dbReference>
<dbReference type="AlphaFoldDB" id="A0A1M6ELV5"/>